<dbReference type="OrthoDB" id="3537380at2759"/>
<dbReference type="AlphaFoldDB" id="A0A8H7WCY6"/>
<keyword evidence="1" id="KW-0732">Signal</keyword>
<protein>
    <submittedName>
        <fullName evidence="2">Uncharacterized protein</fullName>
    </submittedName>
</protein>
<organism evidence="2 3">
    <name type="scientific">Cadophora malorum</name>
    <dbReference type="NCBI Taxonomy" id="108018"/>
    <lineage>
        <taxon>Eukaryota</taxon>
        <taxon>Fungi</taxon>
        <taxon>Dikarya</taxon>
        <taxon>Ascomycota</taxon>
        <taxon>Pezizomycotina</taxon>
        <taxon>Leotiomycetes</taxon>
        <taxon>Helotiales</taxon>
        <taxon>Ploettnerulaceae</taxon>
        <taxon>Cadophora</taxon>
    </lineage>
</organism>
<evidence type="ECO:0000256" key="1">
    <source>
        <dbReference type="SAM" id="SignalP"/>
    </source>
</evidence>
<proteinExistence type="predicted"/>
<dbReference type="EMBL" id="JAFJYH010000047">
    <property type="protein sequence ID" value="KAG4422549.1"/>
    <property type="molecule type" value="Genomic_DNA"/>
</dbReference>
<sequence length="195" mass="21895">MKCSAIPAMFASVMLVLIRTASAAPTILASSELPSSPVGIINSPTSNISTIDPRSSFGMDWMQLGTTGFQPCFPNDQQANMCTLTLISHPSWNNLVKLYIYDNECKRIGENLSVPRDMLASKWGWGMSSELPKYLVISIARDWDPSDSKNKGVQLDYGDFHFRPFWKNNMPFAKDFTIKGYVDGHTIFRAAFPRW</sequence>
<gene>
    <name evidence="2" type="ORF">IFR04_004318</name>
</gene>
<evidence type="ECO:0000313" key="2">
    <source>
        <dbReference type="EMBL" id="KAG4422549.1"/>
    </source>
</evidence>
<keyword evidence="3" id="KW-1185">Reference proteome</keyword>
<name>A0A8H7WCY6_9HELO</name>
<accession>A0A8H7WCY6</accession>
<feature type="signal peptide" evidence="1">
    <location>
        <begin position="1"/>
        <end position="23"/>
    </location>
</feature>
<evidence type="ECO:0000313" key="3">
    <source>
        <dbReference type="Proteomes" id="UP000664132"/>
    </source>
</evidence>
<dbReference type="Proteomes" id="UP000664132">
    <property type="component" value="Unassembled WGS sequence"/>
</dbReference>
<comment type="caution">
    <text evidence="2">The sequence shown here is derived from an EMBL/GenBank/DDBJ whole genome shotgun (WGS) entry which is preliminary data.</text>
</comment>
<feature type="chain" id="PRO_5034288090" evidence="1">
    <location>
        <begin position="24"/>
        <end position="195"/>
    </location>
</feature>
<reference evidence="2" key="1">
    <citation type="submission" date="2021-02" db="EMBL/GenBank/DDBJ databases">
        <title>Genome sequence Cadophora malorum strain M34.</title>
        <authorList>
            <person name="Stefanovic E."/>
            <person name="Vu D."/>
            <person name="Scully C."/>
            <person name="Dijksterhuis J."/>
            <person name="Roader J."/>
            <person name="Houbraken J."/>
        </authorList>
    </citation>
    <scope>NUCLEOTIDE SEQUENCE</scope>
    <source>
        <strain evidence="2">M34</strain>
    </source>
</reference>